<gene>
    <name evidence="2" type="ORF">FUA23_11195</name>
</gene>
<reference evidence="2 3" key="1">
    <citation type="submission" date="2019-08" db="EMBL/GenBank/DDBJ databases">
        <title>Lewinella sp. strain SSH13 Genome sequencing and assembly.</title>
        <authorList>
            <person name="Kim I."/>
        </authorList>
    </citation>
    <scope>NUCLEOTIDE SEQUENCE [LARGE SCALE GENOMIC DNA]</scope>
    <source>
        <strain evidence="2 3">SSH13</strain>
    </source>
</reference>
<dbReference type="RefSeq" id="WP_147930830.1">
    <property type="nucleotide sequence ID" value="NZ_VOXD01000015.1"/>
</dbReference>
<dbReference type="SUPFAM" id="SSF47598">
    <property type="entry name" value="Ribbon-helix-helix"/>
    <property type="match status" value="1"/>
</dbReference>
<name>A0A5C7FE20_9BACT</name>
<keyword evidence="3" id="KW-1185">Reference proteome</keyword>
<sequence length="73" mass="8530">MSKENKSAPNQNKDESQAPAIPQRDTRVRVNVRVPSRLMKIIKEEAIHHDRSVSSMVIEALWEKYRKDEKNSK</sequence>
<protein>
    <recommendedName>
        <fullName evidence="4">CopG-like ribbon-helix-helix domain-containing protein</fullName>
    </recommendedName>
</protein>
<dbReference type="GO" id="GO:0006355">
    <property type="term" value="P:regulation of DNA-templated transcription"/>
    <property type="evidence" value="ECO:0007669"/>
    <property type="project" value="InterPro"/>
</dbReference>
<feature type="compositionally biased region" description="Basic and acidic residues" evidence="1">
    <location>
        <begin position="1"/>
        <end position="16"/>
    </location>
</feature>
<dbReference type="Gene3D" id="1.10.1220.10">
    <property type="entry name" value="Met repressor-like"/>
    <property type="match status" value="1"/>
</dbReference>
<accession>A0A5C7FE20</accession>
<dbReference type="AlphaFoldDB" id="A0A5C7FE20"/>
<evidence type="ECO:0000256" key="1">
    <source>
        <dbReference type="SAM" id="MobiDB-lite"/>
    </source>
</evidence>
<proteinExistence type="predicted"/>
<dbReference type="EMBL" id="VOXD01000015">
    <property type="protein sequence ID" value="TXF89304.1"/>
    <property type="molecule type" value="Genomic_DNA"/>
</dbReference>
<feature type="region of interest" description="Disordered" evidence="1">
    <location>
        <begin position="1"/>
        <end position="28"/>
    </location>
</feature>
<comment type="caution">
    <text evidence="2">The sequence shown here is derived from an EMBL/GenBank/DDBJ whole genome shotgun (WGS) entry which is preliminary data.</text>
</comment>
<organism evidence="2 3">
    <name type="scientific">Neolewinella aurantiaca</name>
    <dbReference type="NCBI Taxonomy" id="2602767"/>
    <lineage>
        <taxon>Bacteria</taxon>
        <taxon>Pseudomonadati</taxon>
        <taxon>Bacteroidota</taxon>
        <taxon>Saprospiria</taxon>
        <taxon>Saprospirales</taxon>
        <taxon>Lewinellaceae</taxon>
        <taxon>Neolewinella</taxon>
    </lineage>
</organism>
<dbReference type="Proteomes" id="UP000321907">
    <property type="component" value="Unassembled WGS sequence"/>
</dbReference>
<evidence type="ECO:0000313" key="2">
    <source>
        <dbReference type="EMBL" id="TXF89304.1"/>
    </source>
</evidence>
<evidence type="ECO:0008006" key="4">
    <source>
        <dbReference type="Google" id="ProtNLM"/>
    </source>
</evidence>
<evidence type="ECO:0000313" key="3">
    <source>
        <dbReference type="Proteomes" id="UP000321907"/>
    </source>
</evidence>
<dbReference type="InterPro" id="IPR013321">
    <property type="entry name" value="Arc_rbn_hlx_hlx"/>
</dbReference>
<dbReference type="InterPro" id="IPR010985">
    <property type="entry name" value="Ribbon_hlx_hlx"/>
</dbReference>